<keyword evidence="4 10" id="KW-0812">Transmembrane</keyword>
<gene>
    <name evidence="12" type="ORF">BG015_011070</name>
</gene>
<feature type="compositionally biased region" description="Polar residues" evidence="9">
    <location>
        <begin position="1"/>
        <end position="18"/>
    </location>
</feature>
<comment type="subcellular location">
    <subcellularLocation>
        <location evidence="1">Membrane</location>
        <topology evidence="1">Multi-pass membrane protein</topology>
    </subcellularLocation>
</comment>
<feature type="transmembrane region" description="Helical" evidence="10">
    <location>
        <begin position="492"/>
        <end position="510"/>
    </location>
</feature>
<feature type="transmembrane region" description="Helical" evidence="10">
    <location>
        <begin position="531"/>
        <end position="556"/>
    </location>
</feature>
<comment type="caution">
    <text evidence="12">The sequence shown here is derived from an EMBL/GenBank/DDBJ whole genome shotgun (WGS) entry which is preliminary data.</text>
</comment>
<organism evidence="12 13">
    <name type="scientific">Linnemannia schmuckeri</name>
    <dbReference type="NCBI Taxonomy" id="64567"/>
    <lineage>
        <taxon>Eukaryota</taxon>
        <taxon>Fungi</taxon>
        <taxon>Fungi incertae sedis</taxon>
        <taxon>Mucoromycota</taxon>
        <taxon>Mortierellomycotina</taxon>
        <taxon>Mortierellomycetes</taxon>
        <taxon>Mortierellales</taxon>
        <taxon>Mortierellaceae</taxon>
        <taxon>Linnemannia</taxon>
    </lineage>
</organism>
<feature type="compositionally biased region" description="Basic residues" evidence="9">
    <location>
        <begin position="38"/>
        <end position="56"/>
    </location>
</feature>
<evidence type="ECO:0000256" key="7">
    <source>
        <dbReference type="ARBA" id="ARBA00023065"/>
    </source>
</evidence>
<keyword evidence="6 10" id="KW-1133">Transmembrane helix</keyword>
<evidence type="ECO:0000313" key="12">
    <source>
        <dbReference type="EMBL" id="KAF9155102.1"/>
    </source>
</evidence>
<dbReference type="GO" id="GO:0005886">
    <property type="term" value="C:plasma membrane"/>
    <property type="evidence" value="ECO:0007669"/>
    <property type="project" value="TreeGrafter"/>
</dbReference>
<dbReference type="PANTHER" id="PTHR16228:SF7">
    <property type="entry name" value="SLC41A_MGTE INTEGRAL MEMBRANE DOMAIN-CONTAINING PROTEIN"/>
    <property type="match status" value="1"/>
</dbReference>
<feature type="transmembrane region" description="Helical" evidence="10">
    <location>
        <begin position="399"/>
        <end position="422"/>
    </location>
</feature>
<keyword evidence="8 10" id="KW-0472">Membrane</keyword>
<feature type="compositionally biased region" description="Polar residues" evidence="9">
    <location>
        <begin position="101"/>
        <end position="128"/>
    </location>
</feature>
<protein>
    <recommendedName>
        <fullName evidence="11">SLC41A/MgtE integral membrane domain-containing protein</fullName>
    </recommendedName>
</protein>
<evidence type="ECO:0000256" key="3">
    <source>
        <dbReference type="ARBA" id="ARBA00022448"/>
    </source>
</evidence>
<dbReference type="InterPro" id="IPR036739">
    <property type="entry name" value="SLC41_membr_dom_sf"/>
</dbReference>
<feature type="transmembrane region" description="Helical" evidence="10">
    <location>
        <begin position="462"/>
        <end position="480"/>
    </location>
</feature>
<evidence type="ECO:0000256" key="9">
    <source>
        <dbReference type="SAM" id="MobiDB-lite"/>
    </source>
</evidence>
<name>A0A9P5S8J2_9FUNG</name>
<comment type="similarity">
    <text evidence="2">Belongs to the SLC41A transporter family.</text>
</comment>
<dbReference type="Proteomes" id="UP000748756">
    <property type="component" value="Unassembled WGS sequence"/>
</dbReference>
<dbReference type="AlphaFoldDB" id="A0A9P5S8J2"/>
<dbReference type="InterPro" id="IPR006667">
    <property type="entry name" value="SLC41_membr_dom"/>
</dbReference>
<dbReference type="SUPFAM" id="SSF161093">
    <property type="entry name" value="MgtE membrane domain-like"/>
    <property type="match status" value="2"/>
</dbReference>
<accession>A0A9P5S8J2</accession>
<feature type="transmembrane region" description="Helical" evidence="10">
    <location>
        <begin position="326"/>
        <end position="347"/>
    </location>
</feature>
<keyword evidence="7" id="KW-0406">Ion transport</keyword>
<feature type="transmembrane region" description="Helical" evidence="10">
    <location>
        <begin position="595"/>
        <end position="620"/>
    </location>
</feature>
<evidence type="ECO:0000256" key="8">
    <source>
        <dbReference type="ARBA" id="ARBA00023136"/>
    </source>
</evidence>
<dbReference type="EMBL" id="JAAAUQ010000083">
    <property type="protein sequence ID" value="KAF9155102.1"/>
    <property type="molecule type" value="Genomic_DNA"/>
</dbReference>
<dbReference type="Pfam" id="PF01769">
    <property type="entry name" value="MgtE"/>
    <property type="match status" value="2"/>
</dbReference>
<feature type="transmembrane region" description="Helical" evidence="10">
    <location>
        <begin position="359"/>
        <end position="387"/>
    </location>
</feature>
<evidence type="ECO:0000259" key="11">
    <source>
        <dbReference type="Pfam" id="PF01769"/>
    </source>
</evidence>
<dbReference type="FunFam" id="1.10.357.20:FF:000001">
    <property type="entry name" value="Solute carrier family 41 member 2"/>
    <property type="match status" value="1"/>
</dbReference>
<dbReference type="PANTHER" id="PTHR16228">
    <property type="entry name" value="DIVALENT CATION TRANSPORTER SOLUTE CARRIER FAMILY 41"/>
    <property type="match status" value="1"/>
</dbReference>
<keyword evidence="5" id="KW-0460">Magnesium</keyword>
<proteinExistence type="inferred from homology"/>
<feature type="compositionally biased region" description="Low complexity" evidence="9">
    <location>
        <begin position="57"/>
        <end position="82"/>
    </location>
</feature>
<sequence>MDKLFTASSPFSQANYSPLRNPHEQDQDDDNPESTSRPPHRSPIHLHHQHQHHHHAGPQPQQFRHRSQSQSSSRAAMAYSSPDHQHPTGSFSEGEYDSDSETPLTAFNNTSSINNRVSLGSVRNSPSMDRSGGGISSGAARRISGLRPQSLGSTGTAGIVLQGETIIAVNNTPASMTGGALPSSAMPSSSSSDDEPSSPPPKYTAEDLEYSEPVGRPSRHYNRDEEVGLGFRGFEDGEGDGLLMQASTTLIFAVSGLICAGWLLDVIQHWQVFIDISELIILIPILLNLKGNLEMNLASRLSTAANLGLLDQKASRNAFIKGNLGLLQLQSLAVGSVAGLFSFGLGAVVHPATNNFNEIALMITASMLCAAMSSFILGGFMCGLVLLCRRYRINPDNIACPLASSFGDLVTLVILAAVSVFLQKYINSPLSVLMLVMLLALIPAWVIYVRKNKYVCEVAKEGWGPVFAAMVIASTAGLVLERYINEFPGMALISPVLNGLTGNIGSIYASRISTSLHANVKENYRETERTLFLVHIPVQTVFLTVIALLGLGHVQWTVMVVLGYWAVALCLVVISLAMARWITHLFWNHGYDPDNYALPILTSLLDVIGTVLLVLGFWALSYGDPTSSDAGNP</sequence>
<evidence type="ECO:0000256" key="1">
    <source>
        <dbReference type="ARBA" id="ARBA00004141"/>
    </source>
</evidence>
<feature type="region of interest" description="Disordered" evidence="9">
    <location>
        <begin position="178"/>
        <end position="222"/>
    </location>
</feature>
<feature type="transmembrane region" description="Helical" evidence="10">
    <location>
        <begin position="428"/>
        <end position="450"/>
    </location>
</feature>
<dbReference type="Gene3D" id="1.10.357.20">
    <property type="entry name" value="SLC41 divalent cation transporters, integral membrane domain"/>
    <property type="match status" value="2"/>
</dbReference>
<keyword evidence="13" id="KW-1185">Reference proteome</keyword>
<reference evidence="12" key="1">
    <citation type="journal article" date="2020" name="Fungal Divers.">
        <title>Resolving the Mortierellaceae phylogeny through synthesis of multi-gene phylogenetics and phylogenomics.</title>
        <authorList>
            <person name="Vandepol N."/>
            <person name="Liber J."/>
            <person name="Desiro A."/>
            <person name="Na H."/>
            <person name="Kennedy M."/>
            <person name="Barry K."/>
            <person name="Grigoriev I.V."/>
            <person name="Miller A.N."/>
            <person name="O'Donnell K."/>
            <person name="Stajich J.E."/>
            <person name="Bonito G."/>
        </authorList>
    </citation>
    <scope>NUCLEOTIDE SEQUENCE</scope>
    <source>
        <strain evidence="12">NRRL 6426</strain>
    </source>
</reference>
<dbReference type="OrthoDB" id="666972at2759"/>
<dbReference type="GO" id="GO:0008324">
    <property type="term" value="F:monoatomic cation transmembrane transporter activity"/>
    <property type="evidence" value="ECO:0007669"/>
    <property type="project" value="InterPro"/>
</dbReference>
<evidence type="ECO:0000313" key="13">
    <source>
        <dbReference type="Proteomes" id="UP000748756"/>
    </source>
</evidence>
<evidence type="ECO:0000256" key="10">
    <source>
        <dbReference type="SAM" id="Phobius"/>
    </source>
</evidence>
<feature type="domain" description="SLC41A/MgtE integral membrane" evidence="11">
    <location>
        <begin position="495"/>
        <end position="614"/>
    </location>
</feature>
<feature type="region of interest" description="Disordered" evidence="9">
    <location>
        <begin position="1"/>
        <end position="140"/>
    </location>
</feature>
<evidence type="ECO:0000256" key="2">
    <source>
        <dbReference type="ARBA" id="ARBA00009749"/>
    </source>
</evidence>
<feature type="transmembrane region" description="Helical" evidence="10">
    <location>
        <begin position="242"/>
        <end position="264"/>
    </location>
</feature>
<evidence type="ECO:0000256" key="6">
    <source>
        <dbReference type="ARBA" id="ARBA00022989"/>
    </source>
</evidence>
<feature type="transmembrane region" description="Helical" evidence="10">
    <location>
        <begin position="562"/>
        <end position="583"/>
    </location>
</feature>
<feature type="domain" description="SLC41A/MgtE integral membrane" evidence="11">
    <location>
        <begin position="283"/>
        <end position="417"/>
    </location>
</feature>
<keyword evidence="3" id="KW-0813">Transport</keyword>
<evidence type="ECO:0000256" key="4">
    <source>
        <dbReference type="ARBA" id="ARBA00022692"/>
    </source>
</evidence>
<dbReference type="InterPro" id="IPR045349">
    <property type="entry name" value="SLC41A1-3"/>
</dbReference>
<feature type="compositionally biased region" description="Low complexity" evidence="9">
    <location>
        <begin position="182"/>
        <end position="191"/>
    </location>
</feature>
<evidence type="ECO:0000256" key="5">
    <source>
        <dbReference type="ARBA" id="ARBA00022842"/>
    </source>
</evidence>